<evidence type="ECO:0000313" key="6">
    <source>
        <dbReference type="EMBL" id="PCE24086.1"/>
    </source>
</evidence>
<dbReference type="PANTHER" id="PTHR46797">
    <property type="entry name" value="HTH-TYPE TRANSCRIPTIONAL REGULATOR"/>
    <property type="match status" value="1"/>
</dbReference>
<keyword evidence="3" id="KW-0804">Transcription</keyword>
<sequence length="107" mass="11038">MTMIVRDLGVTVRRLREARGWSQEQLAEHAGLNRSYVGEIERGSVIASIVTVEKLAQALDASIAVLLCALPSLDSSRTATAAAVPASSAKATASSASSTPTSPNVTA</sequence>
<dbReference type="InterPro" id="IPR001387">
    <property type="entry name" value="Cro/C1-type_HTH"/>
</dbReference>
<dbReference type="OrthoDB" id="9800901at2"/>
<dbReference type="SMART" id="SM00530">
    <property type="entry name" value="HTH_XRE"/>
    <property type="match status" value="1"/>
</dbReference>
<dbReference type="EMBL" id="MTZV01000006">
    <property type="protein sequence ID" value="PCE24086.1"/>
    <property type="molecule type" value="Genomic_DNA"/>
</dbReference>
<dbReference type="RefSeq" id="WP_096725950.1">
    <property type="nucleotide sequence ID" value="NZ_MTZV01000006.1"/>
</dbReference>
<dbReference type="GO" id="GO:0003677">
    <property type="term" value="F:DNA binding"/>
    <property type="evidence" value="ECO:0007669"/>
    <property type="project" value="UniProtKB-KW"/>
</dbReference>
<evidence type="ECO:0000256" key="2">
    <source>
        <dbReference type="ARBA" id="ARBA00023125"/>
    </source>
</evidence>
<protein>
    <submittedName>
        <fullName evidence="6">Transcriptional regulator</fullName>
    </submittedName>
</protein>
<gene>
    <name evidence="6" type="ORF">BWP39_30855</name>
</gene>
<dbReference type="GO" id="GO:0003700">
    <property type="term" value="F:DNA-binding transcription factor activity"/>
    <property type="evidence" value="ECO:0007669"/>
    <property type="project" value="TreeGrafter"/>
</dbReference>
<proteinExistence type="predicted"/>
<dbReference type="InterPro" id="IPR010982">
    <property type="entry name" value="Lambda_DNA-bd_dom_sf"/>
</dbReference>
<dbReference type="SUPFAM" id="SSF47413">
    <property type="entry name" value="lambda repressor-like DNA-binding domains"/>
    <property type="match status" value="1"/>
</dbReference>
<evidence type="ECO:0000256" key="4">
    <source>
        <dbReference type="SAM" id="MobiDB-lite"/>
    </source>
</evidence>
<dbReference type="PANTHER" id="PTHR46797:SF23">
    <property type="entry name" value="HTH-TYPE TRANSCRIPTIONAL REGULATOR SUTR"/>
    <property type="match status" value="1"/>
</dbReference>
<dbReference type="GO" id="GO:0005829">
    <property type="term" value="C:cytosol"/>
    <property type="evidence" value="ECO:0007669"/>
    <property type="project" value="TreeGrafter"/>
</dbReference>
<keyword evidence="2" id="KW-0238">DNA-binding</keyword>
<feature type="region of interest" description="Disordered" evidence="4">
    <location>
        <begin position="88"/>
        <end position="107"/>
    </location>
</feature>
<dbReference type="CDD" id="cd00093">
    <property type="entry name" value="HTH_XRE"/>
    <property type="match status" value="1"/>
</dbReference>
<dbReference type="AlphaFoldDB" id="A0A2A4EVA2"/>
<name>A0A2A4EVA2_9BURK</name>
<feature type="domain" description="HTH cro/C1-type" evidence="5">
    <location>
        <begin position="12"/>
        <end position="66"/>
    </location>
</feature>
<dbReference type="Pfam" id="PF13560">
    <property type="entry name" value="HTH_31"/>
    <property type="match status" value="1"/>
</dbReference>
<dbReference type="InterPro" id="IPR050807">
    <property type="entry name" value="TransReg_Diox_bact_type"/>
</dbReference>
<comment type="caution">
    <text evidence="6">The sequence shown here is derived from an EMBL/GenBank/DDBJ whole genome shotgun (WGS) entry which is preliminary data.</text>
</comment>
<accession>A0A2A4EVA2</accession>
<organism evidence="6 7">
    <name type="scientific">Paraburkholderia acidicola</name>
    <dbReference type="NCBI Taxonomy" id="1912599"/>
    <lineage>
        <taxon>Bacteria</taxon>
        <taxon>Pseudomonadati</taxon>
        <taxon>Pseudomonadota</taxon>
        <taxon>Betaproteobacteria</taxon>
        <taxon>Burkholderiales</taxon>
        <taxon>Burkholderiaceae</taxon>
        <taxon>Paraburkholderia</taxon>
    </lineage>
</organism>
<evidence type="ECO:0000256" key="3">
    <source>
        <dbReference type="ARBA" id="ARBA00023163"/>
    </source>
</evidence>
<reference evidence="6 7" key="1">
    <citation type="submission" date="2017-01" db="EMBL/GenBank/DDBJ databases">
        <title>Whole-Genome Shotgun Sequencing of Two beta-Proteobacterial Species in Search of the Bulgecin Biosynthetic Cluster.</title>
        <authorList>
            <person name="Horsman M.E."/>
            <person name="Marous D.R."/>
            <person name="Li R."/>
            <person name="Oliver R.A."/>
            <person name="Byun B."/>
            <person name="Emrich S.J."/>
            <person name="Boggess B."/>
            <person name="Townsend C.A."/>
            <person name="Mobashery S."/>
        </authorList>
    </citation>
    <scope>NUCLEOTIDE SEQUENCE [LARGE SCALE GENOMIC DNA]</scope>
    <source>
        <strain evidence="6 7">ATCC 31363</strain>
    </source>
</reference>
<dbReference type="Proteomes" id="UP000218022">
    <property type="component" value="Unassembled WGS sequence"/>
</dbReference>
<evidence type="ECO:0000313" key="7">
    <source>
        <dbReference type="Proteomes" id="UP000218022"/>
    </source>
</evidence>
<dbReference type="PROSITE" id="PS50943">
    <property type="entry name" value="HTH_CROC1"/>
    <property type="match status" value="1"/>
</dbReference>
<dbReference type="Gene3D" id="1.10.260.40">
    <property type="entry name" value="lambda repressor-like DNA-binding domains"/>
    <property type="match status" value="1"/>
</dbReference>
<evidence type="ECO:0000259" key="5">
    <source>
        <dbReference type="PROSITE" id="PS50943"/>
    </source>
</evidence>
<evidence type="ECO:0000256" key="1">
    <source>
        <dbReference type="ARBA" id="ARBA00023015"/>
    </source>
</evidence>
<keyword evidence="1" id="KW-0805">Transcription regulation</keyword>